<dbReference type="AlphaFoldDB" id="A0A1V9FFJ4"/>
<organism evidence="1 2">
    <name type="scientific">Niastella vici</name>
    <dbReference type="NCBI Taxonomy" id="1703345"/>
    <lineage>
        <taxon>Bacteria</taxon>
        <taxon>Pseudomonadati</taxon>
        <taxon>Bacteroidota</taxon>
        <taxon>Chitinophagia</taxon>
        <taxon>Chitinophagales</taxon>
        <taxon>Chitinophagaceae</taxon>
        <taxon>Niastella</taxon>
    </lineage>
</organism>
<dbReference type="EMBL" id="LVYD01000124">
    <property type="protein sequence ID" value="OQP57135.1"/>
    <property type="molecule type" value="Genomic_DNA"/>
</dbReference>
<evidence type="ECO:0000313" key="2">
    <source>
        <dbReference type="Proteomes" id="UP000192796"/>
    </source>
</evidence>
<reference evidence="1 2" key="1">
    <citation type="submission" date="2016-03" db="EMBL/GenBank/DDBJ databases">
        <title>Niastella vici sp. nov., isolated from farmland soil.</title>
        <authorList>
            <person name="Chen L."/>
            <person name="Wang D."/>
            <person name="Yang S."/>
            <person name="Wang G."/>
        </authorList>
    </citation>
    <scope>NUCLEOTIDE SEQUENCE [LARGE SCALE GENOMIC DNA]</scope>
    <source>
        <strain evidence="1 2">DJ57</strain>
    </source>
</reference>
<gene>
    <name evidence="1" type="ORF">A3860_11265</name>
</gene>
<name>A0A1V9FFJ4_9BACT</name>
<protein>
    <submittedName>
        <fullName evidence="1">Uncharacterized protein</fullName>
    </submittedName>
</protein>
<sequence length="83" mass="9447">MITLIFFGAFTSEISVKLIIMSQLAYSRRTIVRKQAAPVIPIHVGKKVESTKQHENGSKESAKHDIPLFYNRPIFKAKKHDPL</sequence>
<comment type="caution">
    <text evidence="1">The sequence shown here is derived from an EMBL/GenBank/DDBJ whole genome shotgun (WGS) entry which is preliminary data.</text>
</comment>
<keyword evidence="2" id="KW-1185">Reference proteome</keyword>
<accession>A0A1V9FFJ4</accession>
<evidence type="ECO:0000313" key="1">
    <source>
        <dbReference type="EMBL" id="OQP57135.1"/>
    </source>
</evidence>
<proteinExistence type="predicted"/>
<dbReference type="STRING" id="1703345.A3860_11265"/>
<dbReference type="Proteomes" id="UP000192796">
    <property type="component" value="Unassembled WGS sequence"/>
</dbReference>